<accession>A0ABQ9DYQ7</accession>
<evidence type="ECO:0000313" key="2">
    <source>
        <dbReference type="Proteomes" id="UP001145742"/>
    </source>
</evidence>
<comment type="caution">
    <text evidence="1">The sequence shown here is derived from an EMBL/GenBank/DDBJ whole genome shotgun (WGS) entry which is preliminary data.</text>
</comment>
<dbReference type="EMBL" id="WHWB01031193">
    <property type="protein sequence ID" value="KAJ7428152.1"/>
    <property type="molecule type" value="Genomic_DNA"/>
</dbReference>
<keyword evidence="2" id="KW-1185">Reference proteome</keyword>
<protein>
    <submittedName>
        <fullName evidence="1">Uncharacterized protein</fullName>
    </submittedName>
</protein>
<dbReference type="PANTHER" id="PTHR12296">
    <property type="entry name" value="DENN DOMAIN-CONTAINING PROTEIN 4"/>
    <property type="match status" value="1"/>
</dbReference>
<organism evidence="1 2">
    <name type="scientific">Willisornis vidua</name>
    <name type="common">Xingu scale-backed antbird</name>
    <dbReference type="NCBI Taxonomy" id="1566151"/>
    <lineage>
        <taxon>Eukaryota</taxon>
        <taxon>Metazoa</taxon>
        <taxon>Chordata</taxon>
        <taxon>Craniata</taxon>
        <taxon>Vertebrata</taxon>
        <taxon>Euteleostomi</taxon>
        <taxon>Archelosauria</taxon>
        <taxon>Archosauria</taxon>
        <taxon>Dinosauria</taxon>
        <taxon>Saurischia</taxon>
        <taxon>Theropoda</taxon>
        <taxon>Coelurosauria</taxon>
        <taxon>Aves</taxon>
        <taxon>Neognathae</taxon>
        <taxon>Neoaves</taxon>
        <taxon>Telluraves</taxon>
        <taxon>Australaves</taxon>
        <taxon>Passeriformes</taxon>
        <taxon>Thamnophilidae</taxon>
        <taxon>Willisornis</taxon>
    </lineage>
</organism>
<dbReference type="InterPro" id="IPR051696">
    <property type="entry name" value="DENN_Domain_GEFs"/>
</dbReference>
<dbReference type="Proteomes" id="UP001145742">
    <property type="component" value="Unassembled WGS sequence"/>
</dbReference>
<name>A0ABQ9DYQ7_9PASS</name>
<evidence type="ECO:0000313" key="1">
    <source>
        <dbReference type="EMBL" id="KAJ7428152.1"/>
    </source>
</evidence>
<sequence length="157" mass="17736">MDSSAPFGEAEDLILINIDNGDISHSKMAEEELEIPDVPAQAAETFIKRVEGLQLHHDLELCHLRASTDLGELRSRRRAWQQRLNMEVQQTTLQCIVNIFRFQEEKCSPWRGLGPSRVVSQGQSLGHSCERSMNSNLDRAEELKAGFGVQNTWMCLG</sequence>
<gene>
    <name evidence="1" type="ORF">WISP_01686</name>
</gene>
<reference evidence="1" key="1">
    <citation type="submission" date="2019-10" db="EMBL/GenBank/DDBJ databases">
        <authorList>
            <person name="Soares A.E.R."/>
            <person name="Aleixo A."/>
            <person name="Schneider P."/>
            <person name="Miyaki C.Y."/>
            <person name="Schneider M.P."/>
            <person name="Mello C."/>
            <person name="Vasconcelos A.T.R."/>
        </authorList>
    </citation>
    <scope>NUCLEOTIDE SEQUENCE</scope>
    <source>
        <tissue evidence="1">Muscle</tissue>
    </source>
</reference>
<proteinExistence type="predicted"/>
<dbReference type="PANTHER" id="PTHR12296:SF21">
    <property type="entry name" value="DENN DOMAIN-CONTAINING PROTEIN 3"/>
    <property type="match status" value="1"/>
</dbReference>